<dbReference type="Gene3D" id="3.40.50.300">
    <property type="entry name" value="P-loop containing nucleotide triphosphate hydrolases"/>
    <property type="match status" value="4"/>
</dbReference>
<dbReference type="Pfam" id="PF13361">
    <property type="entry name" value="UvrD_C"/>
    <property type="match status" value="1"/>
</dbReference>
<dbReference type="GO" id="GO:0005524">
    <property type="term" value="F:ATP binding"/>
    <property type="evidence" value="ECO:0007669"/>
    <property type="project" value="UniProtKB-UniRule"/>
</dbReference>
<evidence type="ECO:0000256" key="16">
    <source>
        <dbReference type="SAM" id="MobiDB-lite"/>
    </source>
</evidence>
<proteinExistence type="inferred from homology"/>
<evidence type="ECO:0000313" key="20">
    <source>
        <dbReference type="Proteomes" id="UP001596398"/>
    </source>
</evidence>
<dbReference type="InterPro" id="IPR014017">
    <property type="entry name" value="DNA_helicase_UvrD-like_C"/>
</dbReference>
<dbReference type="CDD" id="cd17932">
    <property type="entry name" value="DEXQc_UvrD"/>
    <property type="match status" value="1"/>
</dbReference>
<sequence>MSDPTPNDNQQQLIGSTDGIYRVDAGAGTGKTFAVTRRYARILETTDAAPEDILLVTFTRNAAAEMRDRIVQQTDYDLRQLQDAPISTFHAYCFRLLRRHGHTAPTALGIDDQIPDSLDLIEEQARAKQLFRRFMSRFADDHPEHADLLRVFYDRGTLHALIGELAAKGVVPTRNGWYRATGEPLTGDRERFFDAFTAANQPNEGANGPTNSDARGAVGGWDAGEYAPDAPTRGELHDDPRISRSVVEDAYDADRDALLAFIHDVYIEYLAFALSQNYLTQGLMLALAFVMLCESPGVRARIGHEYVMVDEFQDTNELQFKIALLLARTNNICVVGDWKQSIYGFQHTSVANITDFGERLQRFTSELNADCRRIDYAVDDVQTIPLFENYRSSASILSFAEQSLSIPATSSEDVGDPLAGTRSLEATNAVDNAQIDAYRADGEYDLVLDRIQHIVKNESYAVETSNEPQADEDASDEDRIAAEHERLGPPSYDDIAVFTRTRAFARGLLERAEEYGIPLAYEGGVELFDTPEAKLALAWLRIAESDGRRGWAVALERAGYGFERTQTILDEESYPDAMLQFRDELTELETLGGFLRRVFDRYGRTSVYADALVDHLTGLYDGTLLTRGETISYIEENLAAETTVEIDANPGSDAVTLQTIHGAKGLEYPIVILGNLNERSFPHYGQPPSCPIVYDDATGLRQTRMYSEAGAYPHVYRNWRHRLLQACLPSDYDEERRLLYVAMTRAKRHLLFTAGEEPSRFMDGLSIEAEEIDPDPTPESHSPIDHEPFTVDVPTSRDIPTRLGVHDIMDDSVYDNRTGGRGTAFGTELHDFAEAYALGESVEPANNDQRAVAQLISGLAGEFRVEETALLPLPGEPAVTLSGIIDLVHVTDTQIDVIDYKTDPDRVAHEEYRKQLSAYYHVLASVYPDREIRLQVFYTQTAESVEVTPLSTDRLRELAIAAMAGSSGES</sequence>
<keyword evidence="20" id="KW-1185">Reference proteome</keyword>
<evidence type="ECO:0000256" key="4">
    <source>
        <dbReference type="ARBA" id="ARBA00022763"/>
    </source>
</evidence>
<dbReference type="GO" id="GO:0003677">
    <property type="term" value="F:DNA binding"/>
    <property type="evidence" value="ECO:0007669"/>
    <property type="project" value="UniProtKB-KW"/>
</dbReference>
<dbReference type="SUPFAM" id="SSF52980">
    <property type="entry name" value="Restriction endonuclease-like"/>
    <property type="match status" value="1"/>
</dbReference>
<dbReference type="PANTHER" id="PTHR11070:SF2">
    <property type="entry name" value="ATP-DEPENDENT DNA HELICASE SRS2"/>
    <property type="match status" value="1"/>
</dbReference>
<evidence type="ECO:0000256" key="5">
    <source>
        <dbReference type="ARBA" id="ARBA00022801"/>
    </source>
</evidence>
<dbReference type="GO" id="GO:0043138">
    <property type="term" value="F:3'-5' DNA helicase activity"/>
    <property type="evidence" value="ECO:0007669"/>
    <property type="project" value="UniProtKB-EC"/>
</dbReference>
<comment type="catalytic activity">
    <reaction evidence="12">
        <text>Couples ATP hydrolysis with the unwinding of duplex DNA by translocating in the 3'-5' direction.</text>
        <dbReference type="EC" id="5.6.2.4"/>
    </reaction>
</comment>
<evidence type="ECO:0000256" key="8">
    <source>
        <dbReference type="ARBA" id="ARBA00022840"/>
    </source>
</evidence>
<feature type="binding site" evidence="15">
    <location>
        <begin position="25"/>
        <end position="32"/>
    </location>
    <ligand>
        <name>ATP</name>
        <dbReference type="ChEBI" id="CHEBI:30616"/>
    </ligand>
</feature>
<keyword evidence="4" id="KW-0227">DNA damage</keyword>
<feature type="region of interest" description="Disordered" evidence="16">
    <location>
        <begin position="459"/>
        <end position="478"/>
    </location>
</feature>
<keyword evidence="2" id="KW-0540">Nuclease</keyword>
<feature type="domain" description="UvrD-like helicase ATP-binding" evidence="17">
    <location>
        <begin position="4"/>
        <end position="393"/>
    </location>
</feature>
<evidence type="ECO:0000256" key="3">
    <source>
        <dbReference type="ARBA" id="ARBA00022741"/>
    </source>
</evidence>
<dbReference type="EC" id="5.6.2.4" evidence="13"/>
<comment type="catalytic activity">
    <reaction evidence="14">
        <text>ATP + H2O = ADP + phosphate + H(+)</text>
        <dbReference type="Rhea" id="RHEA:13065"/>
        <dbReference type="ChEBI" id="CHEBI:15377"/>
        <dbReference type="ChEBI" id="CHEBI:15378"/>
        <dbReference type="ChEBI" id="CHEBI:30616"/>
        <dbReference type="ChEBI" id="CHEBI:43474"/>
        <dbReference type="ChEBI" id="CHEBI:456216"/>
        <dbReference type="EC" id="5.6.2.4"/>
    </reaction>
</comment>
<accession>A0ABD5ZSS1</accession>
<evidence type="ECO:0000259" key="18">
    <source>
        <dbReference type="PROSITE" id="PS51217"/>
    </source>
</evidence>
<evidence type="ECO:0000256" key="2">
    <source>
        <dbReference type="ARBA" id="ARBA00022722"/>
    </source>
</evidence>
<dbReference type="Proteomes" id="UP001596398">
    <property type="component" value="Unassembled WGS sequence"/>
</dbReference>
<dbReference type="Gene3D" id="3.90.320.10">
    <property type="match status" value="1"/>
</dbReference>
<evidence type="ECO:0000256" key="1">
    <source>
        <dbReference type="ARBA" id="ARBA00009922"/>
    </source>
</evidence>
<dbReference type="PROSITE" id="PS51198">
    <property type="entry name" value="UVRD_HELICASE_ATP_BIND"/>
    <property type="match status" value="1"/>
</dbReference>
<feature type="region of interest" description="Disordered" evidence="16">
    <location>
        <begin position="199"/>
        <end position="221"/>
    </location>
</feature>
<name>A0ABD5ZSS1_9EURY</name>
<gene>
    <name evidence="19" type="ORF">ACFQJ4_15190</name>
</gene>
<evidence type="ECO:0000313" key="19">
    <source>
        <dbReference type="EMBL" id="MFC7236644.1"/>
    </source>
</evidence>
<dbReference type="InterPro" id="IPR011335">
    <property type="entry name" value="Restrct_endonuc-II-like"/>
</dbReference>
<dbReference type="RefSeq" id="WP_276236237.1">
    <property type="nucleotide sequence ID" value="NZ_CP119803.1"/>
</dbReference>
<dbReference type="Gene3D" id="1.10.486.10">
    <property type="entry name" value="PCRA, domain 4"/>
    <property type="match status" value="1"/>
</dbReference>
<dbReference type="Pfam" id="PF00580">
    <property type="entry name" value="UvrD-helicase"/>
    <property type="match status" value="1"/>
</dbReference>
<comment type="similarity">
    <text evidence="1">Belongs to the helicase family. UvrD subfamily.</text>
</comment>
<comment type="caution">
    <text evidence="19">The sequence shown here is derived from an EMBL/GenBank/DDBJ whole genome shotgun (WGS) entry which is preliminary data.</text>
</comment>
<evidence type="ECO:0000256" key="9">
    <source>
        <dbReference type="ARBA" id="ARBA00023125"/>
    </source>
</evidence>
<evidence type="ECO:0000256" key="7">
    <source>
        <dbReference type="ARBA" id="ARBA00022839"/>
    </source>
</evidence>
<dbReference type="InterPro" id="IPR038726">
    <property type="entry name" value="PDDEXK_AddAB-type"/>
</dbReference>
<keyword evidence="9" id="KW-0238">DNA-binding</keyword>
<dbReference type="AlphaFoldDB" id="A0ABD5ZSS1"/>
<keyword evidence="10" id="KW-0234">DNA repair</keyword>
<evidence type="ECO:0000256" key="6">
    <source>
        <dbReference type="ARBA" id="ARBA00022806"/>
    </source>
</evidence>
<dbReference type="Pfam" id="PF12705">
    <property type="entry name" value="PDDEXK_1"/>
    <property type="match status" value="1"/>
</dbReference>
<dbReference type="GO" id="GO:0004527">
    <property type="term" value="F:exonuclease activity"/>
    <property type="evidence" value="ECO:0007669"/>
    <property type="project" value="UniProtKB-KW"/>
</dbReference>
<dbReference type="InterPro" id="IPR013986">
    <property type="entry name" value="DExx_box_DNA_helicase_dom_sf"/>
</dbReference>
<organism evidence="19 20">
    <name type="scientific">Halosegnis marinus</name>
    <dbReference type="NCBI Taxonomy" id="3034023"/>
    <lineage>
        <taxon>Archaea</taxon>
        <taxon>Methanobacteriati</taxon>
        <taxon>Methanobacteriota</taxon>
        <taxon>Stenosarchaea group</taxon>
        <taxon>Halobacteria</taxon>
        <taxon>Halobacteriales</taxon>
        <taxon>Natronomonadaceae</taxon>
        <taxon>Halosegnis</taxon>
    </lineage>
</organism>
<feature type="region of interest" description="Disordered" evidence="16">
    <location>
        <begin position="773"/>
        <end position="796"/>
    </location>
</feature>
<dbReference type="InterPro" id="IPR000212">
    <property type="entry name" value="DNA_helicase_UvrD/REP"/>
</dbReference>
<dbReference type="Gene3D" id="1.10.10.160">
    <property type="match status" value="1"/>
</dbReference>
<keyword evidence="6 15" id="KW-0347">Helicase</keyword>
<evidence type="ECO:0000256" key="13">
    <source>
        <dbReference type="ARBA" id="ARBA00034808"/>
    </source>
</evidence>
<evidence type="ECO:0000256" key="10">
    <source>
        <dbReference type="ARBA" id="ARBA00023204"/>
    </source>
</evidence>
<protein>
    <recommendedName>
        <fullName evidence="13">DNA 3'-5' helicase</fullName>
        <ecNumber evidence="13">5.6.2.4</ecNumber>
    </recommendedName>
</protein>
<dbReference type="PROSITE" id="PS51217">
    <property type="entry name" value="UVRD_HELICASE_CTER"/>
    <property type="match status" value="1"/>
</dbReference>
<keyword evidence="11" id="KW-0413">Isomerase</keyword>
<dbReference type="EMBL" id="JBHTAP010000002">
    <property type="protein sequence ID" value="MFC7236644.1"/>
    <property type="molecule type" value="Genomic_DNA"/>
</dbReference>
<reference evidence="19 20" key="1">
    <citation type="journal article" date="2019" name="Int. J. Syst. Evol. Microbiol.">
        <title>The Global Catalogue of Microorganisms (GCM) 10K type strain sequencing project: providing services to taxonomists for standard genome sequencing and annotation.</title>
        <authorList>
            <consortium name="The Broad Institute Genomics Platform"/>
            <consortium name="The Broad Institute Genome Sequencing Center for Infectious Disease"/>
            <person name="Wu L."/>
            <person name="Ma J."/>
        </authorList>
    </citation>
    <scope>NUCLEOTIDE SEQUENCE [LARGE SCALE GENOMIC DNA]</scope>
    <source>
        <strain evidence="19 20">DT85</strain>
    </source>
</reference>
<dbReference type="PANTHER" id="PTHR11070">
    <property type="entry name" value="UVRD / RECB / PCRA DNA HELICASE FAMILY MEMBER"/>
    <property type="match status" value="1"/>
</dbReference>
<keyword evidence="7" id="KW-0269">Exonuclease</keyword>
<evidence type="ECO:0000256" key="14">
    <source>
        <dbReference type="ARBA" id="ARBA00048988"/>
    </source>
</evidence>
<dbReference type="GeneID" id="79268383"/>
<keyword evidence="5 15" id="KW-0378">Hydrolase</keyword>
<evidence type="ECO:0000259" key="17">
    <source>
        <dbReference type="PROSITE" id="PS51198"/>
    </source>
</evidence>
<dbReference type="InterPro" id="IPR027417">
    <property type="entry name" value="P-loop_NTPase"/>
</dbReference>
<dbReference type="InterPro" id="IPR011604">
    <property type="entry name" value="PDDEXK-like_dom_sf"/>
</dbReference>
<evidence type="ECO:0000256" key="15">
    <source>
        <dbReference type="PROSITE-ProRule" id="PRU00560"/>
    </source>
</evidence>
<feature type="compositionally biased region" description="Polar residues" evidence="16">
    <location>
        <begin position="199"/>
        <end position="213"/>
    </location>
</feature>
<dbReference type="GO" id="GO:0006281">
    <property type="term" value="P:DNA repair"/>
    <property type="evidence" value="ECO:0007669"/>
    <property type="project" value="UniProtKB-KW"/>
</dbReference>
<evidence type="ECO:0000256" key="11">
    <source>
        <dbReference type="ARBA" id="ARBA00023235"/>
    </source>
</evidence>
<dbReference type="InterPro" id="IPR014016">
    <property type="entry name" value="UvrD-like_ATP-bd"/>
</dbReference>
<keyword evidence="3 15" id="KW-0547">Nucleotide-binding</keyword>
<feature type="domain" description="UvrD-like helicase C-terminal" evidence="18">
    <location>
        <begin position="394"/>
        <end position="665"/>
    </location>
</feature>
<keyword evidence="8 15" id="KW-0067">ATP-binding</keyword>
<dbReference type="SUPFAM" id="SSF52540">
    <property type="entry name" value="P-loop containing nucleoside triphosphate hydrolases"/>
    <property type="match status" value="1"/>
</dbReference>
<evidence type="ECO:0000256" key="12">
    <source>
        <dbReference type="ARBA" id="ARBA00034617"/>
    </source>
</evidence>